<dbReference type="SUPFAM" id="SSF50249">
    <property type="entry name" value="Nucleic acid-binding proteins"/>
    <property type="match status" value="1"/>
</dbReference>
<dbReference type="PANTHER" id="PTHR10724">
    <property type="entry name" value="30S RIBOSOMAL PROTEIN S1"/>
    <property type="match status" value="1"/>
</dbReference>
<gene>
    <name evidence="3" type="ORF">GJQ69_03105</name>
    <name evidence="4" type="ORF">GKP14_01260</name>
</gene>
<protein>
    <submittedName>
        <fullName evidence="3">S1 RNA-binding domain-containing protein</fullName>
    </submittedName>
</protein>
<dbReference type="CDD" id="cd05692">
    <property type="entry name" value="S1_RPS1_repeat_hs4"/>
    <property type="match status" value="1"/>
</dbReference>
<feature type="compositionally biased region" description="Basic and acidic residues" evidence="1">
    <location>
        <begin position="118"/>
        <end position="153"/>
    </location>
</feature>
<evidence type="ECO:0000259" key="2">
    <source>
        <dbReference type="PROSITE" id="PS50126"/>
    </source>
</evidence>
<dbReference type="KEGG" id="clf:GJQ69_03105"/>
<accession>A0A859DU67</accession>
<dbReference type="SMART" id="SM00316">
    <property type="entry name" value="S1"/>
    <property type="match status" value="1"/>
</dbReference>
<dbReference type="Proteomes" id="UP000509623">
    <property type="component" value="Chromosome"/>
</dbReference>
<evidence type="ECO:0000313" key="6">
    <source>
        <dbReference type="Proteomes" id="UP000509623"/>
    </source>
</evidence>
<dbReference type="EMBL" id="CP046051">
    <property type="protein sequence ID" value="QKN23561.1"/>
    <property type="molecule type" value="Genomic_DNA"/>
</dbReference>
<name>A0A859DU67_9FIRM</name>
<reference evidence="4" key="2">
    <citation type="journal article" date="2021" name="Appl. Environ. Microbiol.">
        <title>Adaptability of a Caproate-Producing Bacterium Contributes to Its Dominance in an Anaerobic Fermentation System.</title>
        <authorList>
            <person name="Wang H."/>
            <person name="Gu Y."/>
            <person name="Zhou W."/>
            <person name="Zhao D."/>
            <person name="Qiao Z."/>
            <person name="Zheng J."/>
            <person name="Gao J."/>
            <person name="Chen X."/>
            <person name="Ren C."/>
            <person name="Xu Y."/>
        </authorList>
    </citation>
    <scope>NUCLEOTIDE SEQUENCE</scope>
    <source>
        <strain evidence="4">JNU-WLY1368</strain>
    </source>
</reference>
<reference evidence="4" key="3">
    <citation type="journal article" date="2022" name="Int. J. Syst. Evol. Microbiol.">
        <title>Caproicibacterium lactatifermentans sp. nov., isolated from pit clay used for the production of Chinese strong aroma-type liquor.</title>
        <authorList>
            <person name="Wang H."/>
            <person name="Gu Y."/>
            <person name="Zhao D."/>
            <person name="Qiao Z."/>
            <person name="Zheng J."/>
            <person name="Gao J."/>
            <person name="Ren C."/>
            <person name="Xu Y."/>
        </authorList>
    </citation>
    <scope>NUCLEOTIDE SEQUENCE</scope>
    <source>
        <strain evidence="4">JNU-WLY1368</strain>
    </source>
</reference>
<dbReference type="GO" id="GO:0005737">
    <property type="term" value="C:cytoplasm"/>
    <property type="evidence" value="ECO:0007669"/>
    <property type="project" value="UniProtKB-ARBA"/>
</dbReference>
<proteinExistence type="predicted"/>
<evidence type="ECO:0000256" key="1">
    <source>
        <dbReference type="SAM" id="MobiDB-lite"/>
    </source>
</evidence>
<organism evidence="3 5">
    <name type="scientific">Caproicibacterium lactatifermentans</name>
    <dbReference type="NCBI Taxonomy" id="2666138"/>
    <lineage>
        <taxon>Bacteria</taxon>
        <taxon>Bacillati</taxon>
        <taxon>Bacillota</taxon>
        <taxon>Clostridia</taxon>
        <taxon>Eubacteriales</taxon>
        <taxon>Oscillospiraceae</taxon>
        <taxon>Caproicibacterium</taxon>
    </lineage>
</organism>
<dbReference type="GO" id="GO:0003729">
    <property type="term" value="F:mRNA binding"/>
    <property type="evidence" value="ECO:0007669"/>
    <property type="project" value="TreeGrafter"/>
</dbReference>
<sequence length="164" mass="18492">MQLEVGTVVEGKVTGITSFGAFVELPTGQTGMVHISEIAPTFVREIRDFVSVGQTVKVKILNIGENNKISLSMKQVEGQNLGGNNHRPPQQQQGGRPRQQHHRKPEPQQHRPGNFEWQPRRNEPADFEDMMTHFKQTSDEKISDLKKTLEGKHGGYSRRGNGFH</sequence>
<keyword evidence="6" id="KW-1185">Reference proteome</keyword>
<evidence type="ECO:0000313" key="5">
    <source>
        <dbReference type="Proteomes" id="UP000501316"/>
    </source>
</evidence>
<dbReference type="Gene3D" id="2.40.50.140">
    <property type="entry name" value="Nucleic acid-binding proteins"/>
    <property type="match status" value="1"/>
</dbReference>
<dbReference type="PROSITE" id="PS50126">
    <property type="entry name" value="S1"/>
    <property type="match status" value="1"/>
</dbReference>
<feature type="compositionally biased region" description="Low complexity" evidence="1">
    <location>
        <begin position="82"/>
        <end position="97"/>
    </location>
</feature>
<dbReference type="InterPro" id="IPR012340">
    <property type="entry name" value="NA-bd_OB-fold"/>
</dbReference>
<dbReference type="GO" id="GO:0003735">
    <property type="term" value="F:structural constituent of ribosome"/>
    <property type="evidence" value="ECO:0007669"/>
    <property type="project" value="TreeGrafter"/>
</dbReference>
<dbReference type="Proteomes" id="UP000501316">
    <property type="component" value="Chromosome"/>
</dbReference>
<dbReference type="InterPro" id="IPR003029">
    <property type="entry name" value="S1_domain"/>
</dbReference>
<evidence type="ECO:0000313" key="3">
    <source>
        <dbReference type="EMBL" id="QKN23561.1"/>
    </source>
</evidence>
<evidence type="ECO:0000313" key="4">
    <source>
        <dbReference type="EMBL" id="QKO29763.1"/>
    </source>
</evidence>
<dbReference type="AlphaFoldDB" id="A0A859DU67"/>
<dbReference type="GO" id="GO:0006412">
    <property type="term" value="P:translation"/>
    <property type="evidence" value="ECO:0007669"/>
    <property type="project" value="TreeGrafter"/>
</dbReference>
<feature type="domain" description="S1 motif" evidence="2">
    <location>
        <begin position="6"/>
        <end position="74"/>
    </location>
</feature>
<dbReference type="FunFam" id="2.40.50.140:FF:000051">
    <property type="entry name" value="RNA-binding transcriptional accessory protein"/>
    <property type="match status" value="1"/>
</dbReference>
<dbReference type="InterPro" id="IPR050437">
    <property type="entry name" value="Ribos_protein_bS1-like"/>
</dbReference>
<dbReference type="Pfam" id="PF00575">
    <property type="entry name" value="S1"/>
    <property type="match status" value="1"/>
</dbReference>
<dbReference type="EMBL" id="CP046161">
    <property type="protein sequence ID" value="QKO29763.1"/>
    <property type="molecule type" value="Genomic_DNA"/>
</dbReference>
<dbReference type="RefSeq" id="WP_086036133.1">
    <property type="nucleotide sequence ID" value="NZ_CP046051.1"/>
</dbReference>
<reference evidence="5 6" key="1">
    <citation type="submission" date="2019-11" db="EMBL/GenBank/DDBJ databases">
        <authorList>
            <person name="Ren C."/>
            <person name="Wang H."/>
            <person name="Xu Y."/>
        </authorList>
    </citation>
    <scope>NUCLEOTIDE SEQUENCE [LARGE SCALE GENOMIC DNA]</scope>
    <source>
        <strain evidence="6">JNU-WLY1368</strain>
        <strain evidence="3 5">LBM 19010</strain>
    </source>
</reference>
<feature type="region of interest" description="Disordered" evidence="1">
    <location>
        <begin position="74"/>
        <end position="164"/>
    </location>
</feature>